<evidence type="ECO:0000256" key="2">
    <source>
        <dbReference type="SAM" id="SignalP"/>
    </source>
</evidence>
<dbReference type="InterPro" id="IPR012674">
    <property type="entry name" value="Calycin"/>
</dbReference>
<feature type="compositionally biased region" description="Polar residues" evidence="1">
    <location>
        <begin position="190"/>
        <end position="203"/>
    </location>
</feature>
<dbReference type="AlphaFoldDB" id="A0A023FC50"/>
<feature type="signal peptide" evidence="2">
    <location>
        <begin position="1"/>
        <end position="17"/>
    </location>
</feature>
<evidence type="ECO:0000256" key="1">
    <source>
        <dbReference type="SAM" id="MobiDB-lite"/>
    </source>
</evidence>
<evidence type="ECO:0000313" key="3">
    <source>
        <dbReference type="EMBL" id="JAC19181.1"/>
    </source>
</evidence>
<feature type="chain" id="PRO_5001516326" evidence="2">
    <location>
        <begin position="18"/>
        <end position="203"/>
    </location>
</feature>
<accession>A0A023FC50</accession>
<reference evidence="3" key="1">
    <citation type="submission" date="2014-03" db="EMBL/GenBank/DDBJ databases">
        <title>The sialotranscriptome of Amblyomma triste, Amblyomma parvum and Amblyomma cajennense ticks, uncovered by 454-based RNA-seq.</title>
        <authorList>
            <person name="Garcia G.R."/>
            <person name="Gardinassi L.G."/>
            <person name="Ribeiro J.M."/>
            <person name="Anatriello E."/>
            <person name="Ferreira B.R."/>
            <person name="Moreira H.N."/>
            <person name="Mafra C."/>
            <person name="Olegario M.M."/>
            <person name="Szabo P.J."/>
            <person name="Miranda-Santos I.K."/>
            <person name="Maruyama S.R."/>
        </authorList>
    </citation>
    <scope>NUCLEOTIDE SEQUENCE</scope>
    <source>
        <strain evidence="3">Uberlandia</strain>
        <tissue evidence="3">Salivary glands</tissue>
    </source>
</reference>
<dbReference type="Gene3D" id="2.40.128.20">
    <property type="match status" value="1"/>
</dbReference>
<organism evidence="3">
    <name type="scientific">Amblyomma cajennense</name>
    <name type="common">Cayenne tick</name>
    <name type="synonym">Acarus cajennensis</name>
    <dbReference type="NCBI Taxonomy" id="34607"/>
    <lineage>
        <taxon>Eukaryota</taxon>
        <taxon>Metazoa</taxon>
        <taxon>Ecdysozoa</taxon>
        <taxon>Arthropoda</taxon>
        <taxon>Chelicerata</taxon>
        <taxon>Arachnida</taxon>
        <taxon>Acari</taxon>
        <taxon>Parasitiformes</taxon>
        <taxon>Ixodida</taxon>
        <taxon>Ixodoidea</taxon>
        <taxon>Ixodidae</taxon>
        <taxon>Amblyomminae</taxon>
        <taxon>Amblyomma</taxon>
    </lineage>
</organism>
<name>A0A023FC50_AMBCJ</name>
<protein>
    <submittedName>
        <fullName evidence="3">Putative secreted protein 94</fullName>
    </submittedName>
</protein>
<feature type="region of interest" description="Disordered" evidence="1">
    <location>
        <begin position="180"/>
        <end position="203"/>
    </location>
</feature>
<sequence length="203" mass="22970">MLLFALFAVGVGLCVEGQTTELVKNQTSDKIYNNTLAVVHRRSPLHLLWYSYRLKSNLNLCLMSQFLKRETNGARRTLETNGKDPEQRTKNNITISLTKNPDSPNLKIEGIGGRLHGKWNDEHDVSYSTKNCFVLEAVIAPHKKPYCVVWGSRDAKERCFWKAKQSCESGTKVNLAQCADEKKNSKKQTTELPPNEDTTVPEC</sequence>
<dbReference type="EMBL" id="GBBK01005301">
    <property type="protein sequence ID" value="JAC19181.1"/>
    <property type="molecule type" value="mRNA"/>
</dbReference>
<keyword evidence="2" id="KW-0732">Signal</keyword>
<proteinExistence type="evidence at transcript level"/>